<dbReference type="InterPro" id="IPR047738">
    <property type="entry name" value="SAV_2336-like_N"/>
</dbReference>
<accession>F8JPC9</accession>
<feature type="region of interest" description="Disordered" evidence="1">
    <location>
        <begin position="291"/>
        <end position="317"/>
    </location>
</feature>
<evidence type="ECO:0008006" key="4">
    <source>
        <dbReference type="Google" id="ProtNLM"/>
    </source>
</evidence>
<dbReference type="eggNOG" id="COG0457">
    <property type="taxonomic scope" value="Bacteria"/>
</dbReference>
<dbReference type="Proteomes" id="UP000007842">
    <property type="component" value="Chromosome"/>
</dbReference>
<dbReference type="KEGG" id="scy:SCATT_41110"/>
<dbReference type="OrthoDB" id="4495511at2"/>
<protein>
    <recommendedName>
        <fullName evidence="4">Metallophosphoesterase</fullName>
    </recommendedName>
</protein>
<feature type="region of interest" description="Disordered" evidence="1">
    <location>
        <begin position="38"/>
        <end position="82"/>
    </location>
</feature>
<name>F8JPC9_STREN</name>
<dbReference type="NCBIfam" id="NF041121">
    <property type="entry name" value="SAV_2336_NTERM"/>
    <property type="match status" value="1"/>
</dbReference>
<feature type="compositionally biased region" description="Pro residues" evidence="1">
    <location>
        <begin position="65"/>
        <end position="76"/>
    </location>
</feature>
<dbReference type="HOGENOM" id="CLU_281295_0_0_11"/>
<sequence>MAPGADPHARLVARLRAAGLDADAEGLADALWLARRIAPPPEPEAAPDRTDPATLAPPEDAGTPPSAPAGAPPPDGRPAAGAGRIALRPLRPDEAAPAEETLVRIPVATAFPGLLPLERALRPLQRYRPRVPPRRGPLDEAATAETSARSGHIVPVFTEARRREAMLLLVMDDSPSMVVWHQMLEELRVVFAQVGAFRDVAVHYLRARSDGGAGVAAGPGGADPLAPADRLRDPTGRTVTLLLSDCSGALWRRGAGQRLLHRFARTGPVAVLQPLPQRMWSRTLLPTESGVLRGADGPGGRLDFLPRRRSTRPRPPGALAVPVLAPTAVALGAWARAVSGTARASLDAAAAWVHADHTGAEEPPRAPRTAEQLVGDFQAVASPAAQHLAVYLSAAPLAYPVMQLVQRAMVPQTGPTEMAEVLLSGLLVRHEGRRADDGTDPAYADGGPWYEFADGVQDVLLRRLGLGEASLVLKHCSLYVERVFGRRARNFPAQVVGYLSGEPGPAEPGRATTTPVPRQFAEVSQKVLRRFQPGGVATDARPRAASATATSTGGPGVVIAHQGRVVEEAAERLRRFQAHGTIRDLWEAIRLLRSAPYDDRRPAHGVPLRTLLATCLLDLWRARGGDEVLAEAEETARSATALADRSRVPADTAAQAQLVLGQVLREVASRPETAALTDRTPGQALGEAAEALEHAYRLLRHEPRALLDIQLRIVEVARERYEITGDRDLLHDAQLRLDAVLESWPTGEPVPADALVARGGLLRELADDAVRRLAPQEARSLALRAVADFEVIDRAAGAATGPSAQRCRVLMELAAARAVAAGDPGDAHALADLDRALAAAEGLPELKLEVLRRLGAAHFARYGHTAETAELALADAAFARALPLVPVDDPARAGLLVERGRVLVEWGARGGGLEVATDAVRVLREALAQTPESHRLLPERRLLFGRALRERRAAGGAPTDLHEAEWILHRAARGAADAEDPATAARAWLDHGDVLLRLAAGRGAQEKLDQAAESFLRSAEHAVRAGEPLLAAQAHHRRGTVLERTAGAARALESYRAAWEQWQRSGAAGDPQARSTLERMRALEGTA</sequence>
<dbReference type="STRING" id="1003195.SCATT_41110"/>
<reference evidence="3" key="1">
    <citation type="submission" date="2011-12" db="EMBL/GenBank/DDBJ databases">
        <title>Complete genome sequence of Streptomyces cattleya strain DSM 46488.</title>
        <authorList>
            <person name="Ou H.-Y."/>
            <person name="Li P."/>
            <person name="Zhao C."/>
            <person name="O'Hagan D."/>
            <person name="Deng Z."/>
        </authorList>
    </citation>
    <scope>NUCLEOTIDE SEQUENCE [LARGE SCALE GENOMIC DNA]</scope>
    <source>
        <strain evidence="3">ATCC 35852 / DSM 46488 / JCM 4925 / NBRC 14057 / NRRL 8057</strain>
    </source>
</reference>
<dbReference type="SUPFAM" id="SSF48452">
    <property type="entry name" value="TPR-like"/>
    <property type="match status" value="1"/>
</dbReference>
<evidence type="ECO:0000256" key="1">
    <source>
        <dbReference type="SAM" id="MobiDB-lite"/>
    </source>
</evidence>
<dbReference type="KEGG" id="sct:SCAT_4120"/>
<dbReference type="EMBL" id="CP003219">
    <property type="protein sequence ID" value="AEW96482.1"/>
    <property type="molecule type" value="Genomic_DNA"/>
</dbReference>
<evidence type="ECO:0000313" key="3">
    <source>
        <dbReference type="Proteomes" id="UP000007842"/>
    </source>
</evidence>
<gene>
    <name evidence="2" type="ordered locus">SCATT_41110</name>
</gene>
<proteinExistence type="predicted"/>
<dbReference type="PATRIC" id="fig|1003195.11.peg.5566"/>
<dbReference type="InterPro" id="IPR011990">
    <property type="entry name" value="TPR-like_helical_dom_sf"/>
</dbReference>
<evidence type="ECO:0000313" key="2">
    <source>
        <dbReference type="EMBL" id="AEW96482.1"/>
    </source>
</evidence>
<dbReference type="RefSeq" id="WP_014144833.1">
    <property type="nucleotide sequence ID" value="NC_016111.1"/>
</dbReference>
<keyword evidence="3" id="KW-1185">Reference proteome</keyword>
<dbReference type="AlphaFoldDB" id="F8JPC9"/>
<organism evidence="2 3">
    <name type="scientific">Streptantibioticus cattleyicolor (strain ATCC 35852 / DSM 46488 / JCM 4925 / NBRC 14057 / NRRL 8057)</name>
    <name type="common">Streptomyces cattleya</name>
    <dbReference type="NCBI Taxonomy" id="1003195"/>
    <lineage>
        <taxon>Bacteria</taxon>
        <taxon>Bacillati</taxon>
        <taxon>Actinomycetota</taxon>
        <taxon>Actinomycetes</taxon>
        <taxon>Kitasatosporales</taxon>
        <taxon>Streptomycetaceae</taxon>
        <taxon>Streptantibioticus</taxon>
    </lineage>
</organism>
<accession>G8X088</accession>